<dbReference type="EMBL" id="CMVM020000347">
    <property type="status" value="NOT_ANNOTATED_CDS"/>
    <property type="molecule type" value="Genomic_DNA"/>
</dbReference>
<name>A0A8R1TK99_ONCVO</name>
<dbReference type="OMA" id="CYINSND"/>
<feature type="compositionally biased region" description="Low complexity" evidence="2">
    <location>
        <begin position="142"/>
        <end position="166"/>
    </location>
</feature>
<proteinExistence type="predicted"/>
<evidence type="ECO:0000256" key="3">
    <source>
        <dbReference type="SAM" id="Phobius"/>
    </source>
</evidence>
<feature type="domain" description="Nematode cuticle collagen N-terminal" evidence="4">
    <location>
        <begin position="8"/>
        <end position="58"/>
    </location>
</feature>
<dbReference type="Pfam" id="PF01484">
    <property type="entry name" value="Col_cuticle_N"/>
    <property type="match status" value="1"/>
</dbReference>
<dbReference type="GO" id="GO:0042302">
    <property type="term" value="F:structural constituent of cuticle"/>
    <property type="evidence" value="ECO:0007669"/>
    <property type="project" value="InterPro"/>
</dbReference>
<feature type="compositionally biased region" description="Pro residues" evidence="2">
    <location>
        <begin position="207"/>
        <end position="216"/>
    </location>
</feature>
<reference evidence="5" key="2">
    <citation type="submission" date="2022-06" db="UniProtKB">
        <authorList>
            <consortium name="EnsemblMetazoa"/>
        </authorList>
    </citation>
    <scope>IDENTIFICATION</scope>
</reference>
<sequence>MELSRLMTILSTLFSTISFLTIIIVLPSFFTYIQRSNTVMLSELNKCYINSNDVWKNIIQLQFNTQIRKRRFDNASVDDFPRFTCCSCQQGKPGLPGEPGNPGQDGIDGPPGFPGRDGKPGQHMIPPKGIENSCQKCPTAPPGSQGLSGPRGPRGPRGAPGIPGDDGPSGRKGPPGPMGVRGPPGPFGSKGPPGDPGRILSGAPAGPSGPPGPIGPRGPIGSTGRDGTAGAQGIAGVRGEQGERGPNGIPGLQGPPGPPGLQGNKGSCDHCQPPRDFSISDNPPEIRDTSNQIVQGYQSVKPEITGYGDINVPRYYSNEPTTNTENRLYGYEINDNDRVRDTNDGVGGVNDKVGGINDGVGDVNERIGDVNKKNTVQRKVKNRGSYDTKRIEKYEAVEPYDPKHYRPLQVPPITRRIRYYY</sequence>
<dbReference type="PANTHER" id="PTHR24637">
    <property type="entry name" value="COLLAGEN"/>
    <property type="match status" value="1"/>
</dbReference>
<feature type="transmembrane region" description="Helical" evidence="3">
    <location>
        <begin position="12"/>
        <end position="33"/>
    </location>
</feature>
<keyword evidence="6" id="KW-1185">Reference proteome</keyword>
<reference evidence="6" key="1">
    <citation type="submission" date="2013-10" db="EMBL/GenBank/DDBJ databases">
        <title>Genome sequencing of Onchocerca volvulus.</title>
        <authorList>
            <person name="Cotton J."/>
            <person name="Tsai J."/>
            <person name="Stanley E."/>
            <person name="Tracey A."/>
            <person name="Holroyd N."/>
            <person name="Lustigman S."/>
            <person name="Berriman M."/>
        </authorList>
    </citation>
    <scope>NUCLEOTIDE SEQUENCE</scope>
</reference>
<protein>
    <submittedName>
        <fullName evidence="5">Col_cuticle_N domain-containing protein</fullName>
    </submittedName>
</protein>
<evidence type="ECO:0000256" key="1">
    <source>
        <dbReference type="ARBA" id="ARBA00022737"/>
    </source>
</evidence>
<evidence type="ECO:0000313" key="6">
    <source>
        <dbReference type="Proteomes" id="UP000024404"/>
    </source>
</evidence>
<dbReference type="InterPro" id="IPR002486">
    <property type="entry name" value="Col_cuticle_N"/>
</dbReference>
<keyword evidence="1" id="KW-0677">Repeat</keyword>
<dbReference type="PANTHER" id="PTHR24637:SF420">
    <property type="entry name" value="NEMATODE CUTICLE COLLAGEN N-TERMINAL DOMAIN-CONTAINING PROTEIN"/>
    <property type="match status" value="1"/>
</dbReference>
<dbReference type="Pfam" id="PF01391">
    <property type="entry name" value="Collagen"/>
    <property type="match status" value="2"/>
</dbReference>
<evidence type="ECO:0000313" key="5">
    <source>
        <dbReference type="EnsemblMetazoa" id="OVOC11182.1"/>
    </source>
</evidence>
<dbReference type="AlphaFoldDB" id="A0A8R1TK99"/>
<evidence type="ECO:0000256" key="2">
    <source>
        <dbReference type="SAM" id="MobiDB-lite"/>
    </source>
</evidence>
<organism evidence="5 6">
    <name type="scientific">Onchocerca volvulus</name>
    <dbReference type="NCBI Taxonomy" id="6282"/>
    <lineage>
        <taxon>Eukaryota</taxon>
        <taxon>Metazoa</taxon>
        <taxon>Ecdysozoa</taxon>
        <taxon>Nematoda</taxon>
        <taxon>Chromadorea</taxon>
        <taxon>Rhabditida</taxon>
        <taxon>Spirurina</taxon>
        <taxon>Spiruromorpha</taxon>
        <taxon>Filarioidea</taxon>
        <taxon>Onchocercidae</taxon>
        <taxon>Onchocerca</taxon>
    </lineage>
</organism>
<accession>A0A8R1TK99</accession>
<dbReference type="SMART" id="SM01088">
    <property type="entry name" value="Col_cuticle_N"/>
    <property type="match status" value="1"/>
</dbReference>
<feature type="region of interest" description="Disordered" evidence="2">
    <location>
        <begin position="91"/>
        <end position="288"/>
    </location>
</feature>
<evidence type="ECO:0000259" key="4">
    <source>
        <dbReference type="SMART" id="SM01088"/>
    </source>
</evidence>
<keyword evidence="3" id="KW-0472">Membrane</keyword>
<dbReference type="Proteomes" id="UP000024404">
    <property type="component" value="Unassembled WGS sequence"/>
</dbReference>
<keyword evidence="3" id="KW-1133">Transmembrane helix</keyword>
<dbReference type="InterPro" id="IPR008160">
    <property type="entry name" value="Collagen"/>
</dbReference>
<keyword evidence="3" id="KW-0812">Transmembrane</keyword>
<dbReference type="EnsemblMetazoa" id="OVOC11182.1">
    <property type="protein sequence ID" value="OVOC11182.1"/>
    <property type="gene ID" value="WBGene00247991"/>
</dbReference>